<organism evidence="2 3">
    <name type="scientific">Candidatus Muproteobacteria bacterium RIFCSPHIGHO2_01_FULL_65_16</name>
    <dbReference type="NCBI Taxonomy" id="1817764"/>
    <lineage>
        <taxon>Bacteria</taxon>
        <taxon>Pseudomonadati</taxon>
        <taxon>Pseudomonadota</taxon>
        <taxon>Candidatus Muproteobacteria</taxon>
    </lineage>
</organism>
<dbReference type="AlphaFoldDB" id="A0A1F6TK27"/>
<dbReference type="PANTHER" id="PTHR30217:SF11">
    <property type="entry name" value="UBIQUINONE BIOSYNTHESIS PROTEIN UBIV"/>
    <property type="match status" value="1"/>
</dbReference>
<evidence type="ECO:0000313" key="2">
    <source>
        <dbReference type="EMBL" id="OGI45461.1"/>
    </source>
</evidence>
<keyword evidence="1" id="KW-0479">Metal-binding</keyword>
<dbReference type="InterPro" id="IPR051454">
    <property type="entry name" value="RNA/ubiquinone_mod_enzymes"/>
</dbReference>
<sequence>MKLSLGPILYFWPRDTVLDFYRRVADAPVDIVYLGEAVCSKRRALRPEDWIQIAEELEAAGKEAVLSTMTLIEAESELGVMRRISENARFTVEANDMGAINMLAGRARFVAGPNINTYNAGTLAMLAAAGARRWVLPVELDRNTLRALQAARPAGLETEVFAFGRLPLAFSARCFTARAHNLPKDECGFRCGDYADGMLLSSQEDKPFLVLNGIQTQSAETYNLVAELPEMKDLAVDVARISPQSSGTFEIINTFHAVIDGTLEPAAAPTRLAPHIPYGACNGHWYGQAGMNWIREVGAEAVFSAMGGLKRG</sequence>
<dbReference type="HAMAP" id="MF_02233">
    <property type="entry name" value="UbiV"/>
    <property type="match status" value="1"/>
</dbReference>
<comment type="function">
    <text evidence="1">Required for O(2)-independent ubiquinone (coenzyme Q) biosynthesis. Together with UbiU, is essential for the C6-hydroxylation reaction in the oxygen-independent ubiquinone biosynthesis pathway.</text>
</comment>
<dbReference type="Proteomes" id="UP000179360">
    <property type="component" value="Unassembled WGS sequence"/>
</dbReference>
<comment type="subunit">
    <text evidence="1">Forms a heterodimer with UbiU.</text>
</comment>
<feature type="binding site" evidence="1">
    <location>
        <position position="187"/>
    </location>
    <ligand>
        <name>[4Fe-4S] cluster</name>
        <dbReference type="ChEBI" id="CHEBI:49883"/>
    </ligand>
</feature>
<dbReference type="UniPathway" id="UPA00232"/>
<comment type="pathway">
    <text evidence="1">Cofactor biosynthesis; ubiquinone biosynthesis.</text>
</comment>
<dbReference type="GO" id="GO:0051539">
    <property type="term" value="F:4 iron, 4 sulfur cluster binding"/>
    <property type="evidence" value="ECO:0007669"/>
    <property type="project" value="UniProtKB-UniRule"/>
</dbReference>
<comment type="caution">
    <text evidence="2">The sequence shown here is derived from an EMBL/GenBank/DDBJ whole genome shotgun (WGS) entry which is preliminary data.</text>
</comment>
<feature type="binding site" evidence="1">
    <location>
        <position position="174"/>
    </location>
    <ligand>
        <name>[4Fe-4S] cluster</name>
        <dbReference type="ChEBI" id="CHEBI:49883"/>
    </ligand>
</feature>
<dbReference type="InterPro" id="IPR001539">
    <property type="entry name" value="Peptidase_U32"/>
</dbReference>
<dbReference type="NCBIfam" id="NF011991">
    <property type="entry name" value="PRK15447.1"/>
    <property type="match status" value="1"/>
</dbReference>
<dbReference type="STRING" id="1817764.A2637_02745"/>
<dbReference type="GO" id="GO:0006744">
    <property type="term" value="P:ubiquinone biosynthetic process"/>
    <property type="evidence" value="ECO:0007669"/>
    <property type="project" value="UniProtKB-UniRule"/>
</dbReference>
<dbReference type="EMBL" id="MFSY01000073">
    <property type="protein sequence ID" value="OGI45461.1"/>
    <property type="molecule type" value="Genomic_DNA"/>
</dbReference>
<feature type="binding site" evidence="1">
    <location>
        <position position="191"/>
    </location>
    <ligand>
        <name>[4Fe-4S] cluster</name>
        <dbReference type="ChEBI" id="CHEBI:49883"/>
    </ligand>
</feature>
<gene>
    <name evidence="1" type="primary">ubiV</name>
    <name evidence="2" type="ORF">A2637_02745</name>
</gene>
<protein>
    <recommendedName>
        <fullName evidence="1">Ubiquinone biosynthesis protein UbiV</fullName>
    </recommendedName>
</protein>
<dbReference type="Pfam" id="PF01136">
    <property type="entry name" value="Peptidase_U32"/>
    <property type="match status" value="1"/>
</dbReference>
<comment type="similarity">
    <text evidence="1">Belongs to the peptidase U32 family. UbiV subfamily.</text>
</comment>
<keyword evidence="1" id="KW-0831">Ubiquinone biosynthesis</keyword>
<reference evidence="2 3" key="1">
    <citation type="journal article" date="2016" name="Nat. Commun.">
        <title>Thousands of microbial genomes shed light on interconnected biogeochemical processes in an aquifer system.</title>
        <authorList>
            <person name="Anantharaman K."/>
            <person name="Brown C.T."/>
            <person name="Hug L.A."/>
            <person name="Sharon I."/>
            <person name="Castelle C.J."/>
            <person name="Probst A.J."/>
            <person name="Thomas B.C."/>
            <person name="Singh A."/>
            <person name="Wilkins M.J."/>
            <person name="Karaoz U."/>
            <person name="Brodie E.L."/>
            <person name="Williams K.H."/>
            <person name="Hubbard S.S."/>
            <person name="Banfield J.F."/>
        </authorList>
    </citation>
    <scope>NUCLEOTIDE SEQUENCE [LARGE SCALE GENOMIC DNA]</scope>
</reference>
<evidence type="ECO:0000313" key="3">
    <source>
        <dbReference type="Proteomes" id="UP000179360"/>
    </source>
</evidence>
<keyword evidence="1" id="KW-0004">4Fe-4S</keyword>
<evidence type="ECO:0000256" key="1">
    <source>
        <dbReference type="HAMAP-Rule" id="MF_02233"/>
    </source>
</evidence>
<dbReference type="GO" id="GO:0046872">
    <property type="term" value="F:metal ion binding"/>
    <property type="evidence" value="ECO:0007669"/>
    <property type="project" value="UniProtKB-KW"/>
</dbReference>
<proteinExistence type="inferred from homology"/>
<dbReference type="PANTHER" id="PTHR30217">
    <property type="entry name" value="PEPTIDASE U32 FAMILY"/>
    <property type="match status" value="1"/>
</dbReference>
<feature type="binding site" evidence="1">
    <location>
        <position position="39"/>
    </location>
    <ligand>
        <name>[4Fe-4S] cluster</name>
        <dbReference type="ChEBI" id="CHEBI:49883"/>
    </ligand>
</feature>
<comment type="cofactor">
    <cofactor evidence="1">
        <name>[4Fe-4S] cluster</name>
        <dbReference type="ChEBI" id="CHEBI:49883"/>
    </cofactor>
</comment>
<keyword evidence="1" id="KW-0411">Iron-sulfur</keyword>
<accession>A0A1F6TK27</accession>
<name>A0A1F6TK27_9PROT</name>
<keyword evidence="1" id="KW-0408">Iron</keyword>
<dbReference type="InterPro" id="IPR043693">
    <property type="entry name" value="UbiV"/>
</dbReference>